<dbReference type="PROSITE" id="PS50011">
    <property type="entry name" value="PROTEIN_KINASE_DOM"/>
    <property type="match status" value="1"/>
</dbReference>
<protein>
    <recommendedName>
        <fullName evidence="1">non-specific serine/threonine protein kinase</fullName>
        <ecNumber evidence="1">2.7.11.1</ecNumber>
    </recommendedName>
</protein>
<keyword evidence="6" id="KW-0067">ATP-binding</keyword>
<evidence type="ECO:0000256" key="5">
    <source>
        <dbReference type="ARBA" id="ARBA00022777"/>
    </source>
</evidence>
<dbReference type="SUPFAM" id="SSF56112">
    <property type="entry name" value="Protein kinase-like (PK-like)"/>
    <property type="match status" value="1"/>
</dbReference>
<keyword evidence="7" id="KW-1015">Disulfide bond</keyword>
<dbReference type="PROSITE" id="PS00108">
    <property type="entry name" value="PROTEIN_KINASE_ST"/>
    <property type="match status" value="1"/>
</dbReference>
<dbReference type="Gene3D" id="2.60.40.290">
    <property type="match status" value="1"/>
</dbReference>
<comment type="catalytic activity">
    <reaction evidence="9">
        <text>L-seryl-[protein] + ATP = O-phospho-L-seryl-[protein] + ADP + H(+)</text>
        <dbReference type="Rhea" id="RHEA:17989"/>
        <dbReference type="Rhea" id="RHEA-COMP:9863"/>
        <dbReference type="Rhea" id="RHEA-COMP:11604"/>
        <dbReference type="ChEBI" id="CHEBI:15378"/>
        <dbReference type="ChEBI" id="CHEBI:29999"/>
        <dbReference type="ChEBI" id="CHEBI:30616"/>
        <dbReference type="ChEBI" id="CHEBI:83421"/>
        <dbReference type="ChEBI" id="CHEBI:456216"/>
        <dbReference type="EC" id="2.7.11.1"/>
    </reaction>
</comment>
<dbReference type="FunFam" id="3.30.200.20:FF:000035">
    <property type="entry name" value="Serine/threonine protein kinase Stk1"/>
    <property type="match status" value="1"/>
</dbReference>
<keyword evidence="13" id="KW-1185">Reference proteome</keyword>
<dbReference type="GO" id="GO:0005975">
    <property type="term" value="P:carbohydrate metabolic process"/>
    <property type="evidence" value="ECO:0007669"/>
    <property type="project" value="InterPro"/>
</dbReference>
<dbReference type="AlphaFoldDB" id="A0AAN1WFQ4"/>
<dbReference type="InterPro" id="IPR000719">
    <property type="entry name" value="Prot_kinase_dom"/>
</dbReference>
<name>A0AAN1WFQ4_9GAMM</name>
<evidence type="ECO:0000256" key="2">
    <source>
        <dbReference type="ARBA" id="ARBA00022527"/>
    </source>
</evidence>
<dbReference type="Gene3D" id="3.30.200.20">
    <property type="entry name" value="Phosphorylase Kinase, domain 1"/>
    <property type="match status" value="1"/>
</dbReference>
<evidence type="ECO:0000313" key="13">
    <source>
        <dbReference type="Proteomes" id="UP001320119"/>
    </source>
</evidence>
<evidence type="ECO:0000256" key="8">
    <source>
        <dbReference type="ARBA" id="ARBA00047899"/>
    </source>
</evidence>
<dbReference type="Gene3D" id="1.10.510.10">
    <property type="entry name" value="Transferase(Phosphotransferase) domain 1"/>
    <property type="match status" value="1"/>
</dbReference>
<evidence type="ECO:0000313" key="12">
    <source>
        <dbReference type="EMBL" id="BCD96764.1"/>
    </source>
</evidence>
<dbReference type="PROSITE" id="PS51173">
    <property type="entry name" value="CBM2"/>
    <property type="match status" value="1"/>
</dbReference>
<dbReference type="SMART" id="SM00637">
    <property type="entry name" value="CBD_II"/>
    <property type="match status" value="1"/>
</dbReference>
<feature type="domain" description="CBM2" evidence="11">
    <location>
        <begin position="366"/>
        <end position="467"/>
    </location>
</feature>
<dbReference type="InterPro" id="IPR008965">
    <property type="entry name" value="CBM2/CBM3_carb-bd_dom_sf"/>
</dbReference>
<dbReference type="GO" id="GO:0005524">
    <property type="term" value="F:ATP binding"/>
    <property type="evidence" value="ECO:0007669"/>
    <property type="project" value="UniProtKB-KW"/>
</dbReference>
<keyword evidence="4" id="KW-0547">Nucleotide-binding</keyword>
<dbReference type="PANTHER" id="PTHR43289">
    <property type="entry name" value="MITOGEN-ACTIVATED PROTEIN KINASE KINASE KINASE 20-RELATED"/>
    <property type="match status" value="1"/>
</dbReference>
<organism evidence="12 13">
    <name type="scientific">Marinagarivorans cellulosilyticus</name>
    <dbReference type="NCBI Taxonomy" id="2721545"/>
    <lineage>
        <taxon>Bacteria</taxon>
        <taxon>Pseudomonadati</taxon>
        <taxon>Pseudomonadota</taxon>
        <taxon>Gammaproteobacteria</taxon>
        <taxon>Cellvibrionales</taxon>
        <taxon>Cellvibrionaceae</taxon>
        <taxon>Marinagarivorans</taxon>
    </lineage>
</organism>
<dbReference type="InterPro" id="IPR011009">
    <property type="entry name" value="Kinase-like_dom_sf"/>
</dbReference>
<proteinExistence type="predicted"/>
<sequence length="467" mass="52134">MRTIEIPGYTIKRPLDKGGMATVYLAVQTSLARQVAIKVMSEELSKDQSFAERFDQEAKIASRLAHPNIVTIFDYGSISTEKESTSYLVMAFIDGQDLKTLQPKLPLVTRLQVIQDIANALHYAHQQGVIHRDIKPQNILLQKDSHRALLTDFGIAKAHKNTQELTQTGMTLGTPHYMSPEQALGKVIDHRADIYSLGVVLYFLLTGQTPYNGDSEVEIGIKHSIDPIPNLPEIFACFQAIIDKSLAKSPENRYQTAQEFSEAIGRVSIDNLTTLVQSINNQSEAPTQISTAPPQLHQSTKEQSRLNNIKTTAISTVVTTTLLLLAFWFFQPIMQKQDAPPREPEKKRLTLQTEPARAEANRNRDTIKTALTCQYTTINTWGNGWQGRISLSNTSNQTINQWRITFTLPSNSRITNSFVTQIASNENAITLTPHDWNKIINANTTLKLEFQGNGAAPNQLSDLHCNG</sequence>
<dbReference type="InterPro" id="IPR012291">
    <property type="entry name" value="CBM2_carb-bd_dom_sf"/>
</dbReference>
<dbReference type="Pfam" id="PF00553">
    <property type="entry name" value="CBM_2"/>
    <property type="match status" value="1"/>
</dbReference>
<dbReference type="Pfam" id="PF00069">
    <property type="entry name" value="Pkinase"/>
    <property type="match status" value="1"/>
</dbReference>
<dbReference type="KEGG" id="marq:MARGE09_P0964"/>
<feature type="domain" description="Protein kinase" evidence="10">
    <location>
        <begin position="9"/>
        <end position="269"/>
    </location>
</feature>
<reference evidence="12 13" key="1">
    <citation type="journal article" date="2022" name="IScience">
        <title>An ultrasensitive nanofiber-based assay for enzymatic hydrolysis and deep-sea microbial degradation of cellulose.</title>
        <authorList>
            <person name="Tsudome M."/>
            <person name="Tachioka M."/>
            <person name="Miyazaki M."/>
            <person name="Uchimura K."/>
            <person name="Tsuda M."/>
            <person name="Takaki Y."/>
            <person name="Deguchi S."/>
        </authorList>
    </citation>
    <scope>NUCLEOTIDE SEQUENCE [LARGE SCALE GENOMIC DNA]</scope>
    <source>
        <strain evidence="12 13">GE09</strain>
    </source>
</reference>
<dbReference type="EMBL" id="AP023086">
    <property type="protein sequence ID" value="BCD96764.1"/>
    <property type="molecule type" value="Genomic_DNA"/>
</dbReference>
<gene>
    <name evidence="12" type="ORF">MARGE09_P0964</name>
</gene>
<evidence type="ECO:0000256" key="1">
    <source>
        <dbReference type="ARBA" id="ARBA00012513"/>
    </source>
</evidence>
<accession>A0AAN1WFQ4</accession>
<dbReference type="FunFam" id="1.10.510.10:FF:000021">
    <property type="entry name" value="Serine/threonine protein kinase"/>
    <property type="match status" value="1"/>
</dbReference>
<comment type="catalytic activity">
    <reaction evidence="8">
        <text>L-threonyl-[protein] + ATP = O-phospho-L-threonyl-[protein] + ADP + H(+)</text>
        <dbReference type="Rhea" id="RHEA:46608"/>
        <dbReference type="Rhea" id="RHEA-COMP:11060"/>
        <dbReference type="Rhea" id="RHEA-COMP:11605"/>
        <dbReference type="ChEBI" id="CHEBI:15378"/>
        <dbReference type="ChEBI" id="CHEBI:30013"/>
        <dbReference type="ChEBI" id="CHEBI:30616"/>
        <dbReference type="ChEBI" id="CHEBI:61977"/>
        <dbReference type="ChEBI" id="CHEBI:456216"/>
        <dbReference type="EC" id="2.7.11.1"/>
    </reaction>
</comment>
<dbReference type="InterPro" id="IPR008271">
    <property type="entry name" value="Ser/Thr_kinase_AS"/>
</dbReference>
<dbReference type="SUPFAM" id="SSF49384">
    <property type="entry name" value="Carbohydrate-binding domain"/>
    <property type="match status" value="1"/>
</dbReference>
<evidence type="ECO:0000256" key="9">
    <source>
        <dbReference type="ARBA" id="ARBA00048679"/>
    </source>
</evidence>
<keyword evidence="5" id="KW-0418">Kinase</keyword>
<keyword evidence="3" id="KW-0808">Transferase</keyword>
<dbReference type="CDD" id="cd14014">
    <property type="entry name" value="STKc_PknB_like"/>
    <property type="match status" value="1"/>
</dbReference>
<evidence type="ECO:0000256" key="7">
    <source>
        <dbReference type="ARBA" id="ARBA00023157"/>
    </source>
</evidence>
<dbReference type="PANTHER" id="PTHR43289:SF6">
    <property type="entry name" value="SERINE_THREONINE-PROTEIN KINASE NEKL-3"/>
    <property type="match status" value="1"/>
</dbReference>
<evidence type="ECO:0000256" key="6">
    <source>
        <dbReference type="ARBA" id="ARBA00022840"/>
    </source>
</evidence>
<keyword evidence="2" id="KW-0723">Serine/threonine-protein kinase</keyword>
<evidence type="ECO:0000256" key="3">
    <source>
        <dbReference type="ARBA" id="ARBA00022679"/>
    </source>
</evidence>
<evidence type="ECO:0000259" key="10">
    <source>
        <dbReference type="PROSITE" id="PS50011"/>
    </source>
</evidence>
<dbReference type="GO" id="GO:0004674">
    <property type="term" value="F:protein serine/threonine kinase activity"/>
    <property type="evidence" value="ECO:0007669"/>
    <property type="project" value="UniProtKB-KW"/>
</dbReference>
<dbReference type="EC" id="2.7.11.1" evidence="1"/>
<dbReference type="GO" id="GO:0030247">
    <property type="term" value="F:polysaccharide binding"/>
    <property type="evidence" value="ECO:0007669"/>
    <property type="project" value="UniProtKB-UniRule"/>
</dbReference>
<dbReference type="RefSeq" id="WP_236986249.1">
    <property type="nucleotide sequence ID" value="NZ_AP023086.1"/>
</dbReference>
<evidence type="ECO:0000256" key="4">
    <source>
        <dbReference type="ARBA" id="ARBA00022741"/>
    </source>
</evidence>
<dbReference type="InterPro" id="IPR001919">
    <property type="entry name" value="CBD2"/>
</dbReference>
<dbReference type="GO" id="GO:0004553">
    <property type="term" value="F:hydrolase activity, hydrolyzing O-glycosyl compounds"/>
    <property type="evidence" value="ECO:0007669"/>
    <property type="project" value="InterPro"/>
</dbReference>
<dbReference type="Proteomes" id="UP001320119">
    <property type="component" value="Chromosome"/>
</dbReference>
<dbReference type="SMART" id="SM00220">
    <property type="entry name" value="S_TKc"/>
    <property type="match status" value="1"/>
</dbReference>
<evidence type="ECO:0000259" key="11">
    <source>
        <dbReference type="PROSITE" id="PS51173"/>
    </source>
</evidence>